<organism evidence="8 9">
    <name type="scientific">Kutzneria albida DSM 43870</name>
    <dbReference type="NCBI Taxonomy" id="1449976"/>
    <lineage>
        <taxon>Bacteria</taxon>
        <taxon>Bacillati</taxon>
        <taxon>Actinomycetota</taxon>
        <taxon>Actinomycetes</taxon>
        <taxon>Pseudonocardiales</taxon>
        <taxon>Pseudonocardiaceae</taxon>
        <taxon>Kutzneria</taxon>
    </lineage>
</organism>
<evidence type="ECO:0008006" key="10">
    <source>
        <dbReference type="Google" id="ProtNLM"/>
    </source>
</evidence>
<evidence type="ECO:0000313" key="8">
    <source>
        <dbReference type="EMBL" id="AHH98606.1"/>
    </source>
</evidence>
<keyword evidence="4 7" id="KW-0560">Oxidoreductase</keyword>
<keyword evidence="2 7" id="KW-0349">Heme</keyword>
<evidence type="ECO:0000256" key="7">
    <source>
        <dbReference type="RuleBase" id="RU000461"/>
    </source>
</evidence>
<protein>
    <recommendedName>
        <fullName evidence="10">Cytochrome P450</fullName>
    </recommendedName>
</protein>
<dbReference type="Gene3D" id="1.10.630.10">
    <property type="entry name" value="Cytochrome P450"/>
    <property type="match status" value="1"/>
</dbReference>
<accession>W5WDF2</accession>
<dbReference type="STRING" id="1449976.KALB_5244"/>
<dbReference type="PANTHER" id="PTHR24291:SF50">
    <property type="entry name" value="BIFUNCTIONAL ALBAFLAVENONE MONOOXYGENASE_TERPENE SYNTHASE"/>
    <property type="match status" value="1"/>
</dbReference>
<dbReference type="RefSeq" id="WP_081789501.1">
    <property type="nucleotide sequence ID" value="NZ_CP007155.1"/>
</dbReference>
<evidence type="ECO:0000256" key="1">
    <source>
        <dbReference type="ARBA" id="ARBA00010617"/>
    </source>
</evidence>
<dbReference type="Pfam" id="PF00067">
    <property type="entry name" value="p450"/>
    <property type="match status" value="1"/>
</dbReference>
<dbReference type="GO" id="GO:0004497">
    <property type="term" value="F:monooxygenase activity"/>
    <property type="evidence" value="ECO:0007669"/>
    <property type="project" value="UniProtKB-KW"/>
</dbReference>
<dbReference type="EMBL" id="CP007155">
    <property type="protein sequence ID" value="AHH98606.1"/>
    <property type="molecule type" value="Genomic_DNA"/>
</dbReference>
<dbReference type="SUPFAM" id="SSF48264">
    <property type="entry name" value="Cytochrome P450"/>
    <property type="match status" value="1"/>
</dbReference>
<dbReference type="Proteomes" id="UP000019225">
    <property type="component" value="Chromosome"/>
</dbReference>
<dbReference type="InterPro" id="IPR001128">
    <property type="entry name" value="Cyt_P450"/>
</dbReference>
<dbReference type="eggNOG" id="COG2124">
    <property type="taxonomic scope" value="Bacteria"/>
</dbReference>
<keyword evidence="3 7" id="KW-0479">Metal-binding</keyword>
<reference evidence="8 9" key="1">
    <citation type="journal article" date="2014" name="BMC Genomics">
        <title>Complete genome sequence of producer of the glycopeptide antibiotic Aculeximycin Kutzneria albida DSM 43870T, a representative of minor genus of Pseudonocardiaceae.</title>
        <authorList>
            <person name="Rebets Y."/>
            <person name="Tokovenko B."/>
            <person name="Lushchyk I."/>
            <person name="Ruckert C."/>
            <person name="Zaburannyi N."/>
            <person name="Bechthold A."/>
            <person name="Kalinowski J."/>
            <person name="Luzhetskyy A."/>
        </authorList>
    </citation>
    <scope>NUCLEOTIDE SEQUENCE [LARGE SCALE GENOMIC DNA]</scope>
    <source>
        <strain evidence="8">DSM 43870</strain>
    </source>
</reference>
<dbReference type="KEGG" id="kal:KALB_5244"/>
<keyword evidence="5 7" id="KW-0408">Iron</keyword>
<dbReference type="InterPro" id="IPR050196">
    <property type="entry name" value="Cytochrome_P450_Monoox"/>
</dbReference>
<keyword evidence="6 7" id="KW-0503">Monooxygenase</keyword>
<dbReference type="PANTHER" id="PTHR24291">
    <property type="entry name" value="CYTOCHROME P450 FAMILY 4"/>
    <property type="match status" value="1"/>
</dbReference>
<evidence type="ECO:0000256" key="5">
    <source>
        <dbReference type="ARBA" id="ARBA00023004"/>
    </source>
</evidence>
<sequence length="389" mass="42455">MTNPEFPALSLAHRAELFERLRALPAGNDPYLRCTFDGRAGWIISHMPAARALLTSTAGCKARPEHSQRLLGGVGALRGARVRQVKRHLVDAMAVEAAQQGVLARHLRGSLADGPPEPGPLTEALSTAMLTQLTGHRPGSVDGARLRRLVFSSWAGLEGERTDGRLRDELAQFMVDLVHGSGSGFLSRLRDAGWSTESIAEELRGMVLAGWGSTTAATLSALAFDVSPPPSRAAVDEVLRLYPPSFMIARTITEPPPHPLPFSLGDVVLISPWLIHRDPSGWSAAHRFDPGRWRRQQRDRWFLPFGLGPRRCPAAAFARTQIATAVAWYSPQLTPPAVRTLSLVESRSPALVPKWSPRTRSRLRVTNGEPPLLVAAESPNEVQPGTRPW</sequence>
<dbReference type="CDD" id="cd00302">
    <property type="entry name" value="cytochrome_P450"/>
    <property type="match status" value="1"/>
</dbReference>
<dbReference type="PROSITE" id="PS00086">
    <property type="entry name" value="CYTOCHROME_P450"/>
    <property type="match status" value="1"/>
</dbReference>
<evidence type="ECO:0000256" key="6">
    <source>
        <dbReference type="ARBA" id="ARBA00023033"/>
    </source>
</evidence>
<gene>
    <name evidence="8" type="ORF">KALB_5244</name>
</gene>
<proteinExistence type="inferred from homology"/>
<evidence type="ECO:0000256" key="4">
    <source>
        <dbReference type="ARBA" id="ARBA00023002"/>
    </source>
</evidence>
<dbReference type="GO" id="GO:0020037">
    <property type="term" value="F:heme binding"/>
    <property type="evidence" value="ECO:0007669"/>
    <property type="project" value="InterPro"/>
</dbReference>
<dbReference type="PRINTS" id="PR00385">
    <property type="entry name" value="P450"/>
</dbReference>
<dbReference type="GO" id="GO:0016705">
    <property type="term" value="F:oxidoreductase activity, acting on paired donors, with incorporation or reduction of molecular oxygen"/>
    <property type="evidence" value="ECO:0007669"/>
    <property type="project" value="InterPro"/>
</dbReference>
<dbReference type="InterPro" id="IPR036396">
    <property type="entry name" value="Cyt_P450_sf"/>
</dbReference>
<dbReference type="GO" id="GO:0005506">
    <property type="term" value="F:iron ion binding"/>
    <property type="evidence" value="ECO:0007669"/>
    <property type="project" value="InterPro"/>
</dbReference>
<comment type="similarity">
    <text evidence="1 7">Belongs to the cytochrome P450 family.</text>
</comment>
<keyword evidence="9" id="KW-1185">Reference proteome</keyword>
<dbReference type="HOGENOM" id="CLU_709377_0_0_11"/>
<dbReference type="InterPro" id="IPR017972">
    <property type="entry name" value="Cyt_P450_CS"/>
</dbReference>
<evidence type="ECO:0000256" key="3">
    <source>
        <dbReference type="ARBA" id="ARBA00022723"/>
    </source>
</evidence>
<evidence type="ECO:0000256" key="2">
    <source>
        <dbReference type="ARBA" id="ARBA00022617"/>
    </source>
</evidence>
<dbReference type="OrthoDB" id="5290182at2"/>
<name>W5WDF2_9PSEU</name>
<evidence type="ECO:0000313" key="9">
    <source>
        <dbReference type="Proteomes" id="UP000019225"/>
    </source>
</evidence>
<dbReference type="AlphaFoldDB" id="W5WDF2"/>